<name>A0AA39NQ18_ARMTA</name>
<evidence type="ECO:0000313" key="2">
    <source>
        <dbReference type="Proteomes" id="UP001175211"/>
    </source>
</evidence>
<accession>A0AA39NQ18</accession>
<dbReference type="Proteomes" id="UP001175211">
    <property type="component" value="Unassembled WGS sequence"/>
</dbReference>
<dbReference type="Gene3D" id="3.80.10.10">
    <property type="entry name" value="Ribonuclease Inhibitor"/>
    <property type="match status" value="1"/>
</dbReference>
<dbReference type="AlphaFoldDB" id="A0AA39NQ18"/>
<protein>
    <recommendedName>
        <fullName evidence="3">F-box domain-containing protein</fullName>
    </recommendedName>
</protein>
<dbReference type="SUPFAM" id="SSF52047">
    <property type="entry name" value="RNI-like"/>
    <property type="match status" value="1"/>
</dbReference>
<comment type="caution">
    <text evidence="1">The sequence shown here is derived from an EMBL/GenBank/DDBJ whole genome shotgun (WGS) entry which is preliminary data.</text>
</comment>
<dbReference type="EMBL" id="JAUEPS010000001">
    <property type="protein sequence ID" value="KAK0469686.1"/>
    <property type="molecule type" value="Genomic_DNA"/>
</dbReference>
<organism evidence="1 2">
    <name type="scientific">Armillaria tabescens</name>
    <name type="common">Ringless honey mushroom</name>
    <name type="synonym">Agaricus tabescens</name>
    <dbReference type="NCBI Taxonomy" id="1929756"/>
    <lineage>
        <taxon>Eukaryota</taxon>
        <taxon>Fungi</taxon>
        <taxon>Dikarya</taxon>
        <taxon>Basidiomycota</taxon>
        <taxon>Agaricomycotina</taxon>
        <taxon>Agaricomycetes</taxon>
        <taxon>Agaricomycetidae</taxon>
        <taxon>Agaricales</taxon>
        <taxon>Marasmiineae</taxon>
        <taxon>Physalacriaceae</taxon>
        <taxon>Desarmillaria</taxon>
    </lineage>
</organism>
<evidence type="ECO:0008006" key="3">
    <source>
        <dbReference type="Google" id="ProtNLM"/>
    </source>
</evidence>
<dbReference type="RefSeq" id="XP_060339479.1">
    <property type="nucleotide sequence ID" value="XM_060482641.1"/>
</dbReference>
<evidence type="ECO:0000313" key="1">
    <source>
        <dbReference type="EMBL" id="KAK0469686.1"/>
    </source>
</evidence>
<keyword evidence="2" id="KW-1185">Reference proteome</keyword>
<gene>
    <name evidence="1" type="ORF">EV420DRAFT_57434</name>
</gene>
<reference evidence="1" key="1">
    <citation type="submission" date="2023-06" db="EMBL/GenBank/DDBJ databases">
        <authorList>
            <consortium name="Lawrence Berkeley National Laboratory"/>
            <person name="Ahrendt S."/>
            <person name="Sahu N."/>
            <person name="Indic B."/>
            <person name="Wong-Bajracharya J."/>
            <person name="Merenyi Z."/>
            <person name="Ke H.-M."/>
            <person name="Monk M."/>
            <person name="Kocsube S."/>
            <person name="Drula E."/>
            <person name="Lipzen A."/>
            <person name="Balint B."/>
            <person name="Henrissat B."/>
            <person name="Andreopoulos B."/>
            <person name="Martin F.M."/>
            <person name="Harder C.B."/>
            <person name="Rigling D."/>
            <person name="Ford K.L."/>
            <person name="Foster G.D."/>
            <person name="Pangilinan J."/>
            <person name="Papanicolaou A."/>
            <person name="Barry K."/>
            <person name="LaButti K."/>
            <person name="Viragh M."/>
            <person name="Koriabine M."/>
            <person name="Yan M."/>
            <person name="Riley R."/>
            <person name="Champramary S."/>
            <person name="Plett K.L."/>
            <person name="Tsai I.J."/>
            <person name="Slot J."/>
            <person name="Sipos G."/>
            <person name="Plett J."/>
            <person name="Nagy L.G."/>
            <person name="Grigoriev I.V."/>
        </authorList>
    </citation>
    <scope>NUCLEOTIDE SEQUENCE</scope>
    <source>
        <strain evidence="1">CCBAS 213</strain>
    </source>
</reference>
<dbReference type="GeneID" id="85366189"/>
<proteinExistence type="predicted"/>
<dbReference type="InterPro" id="IPR032675">
    <property type="entry name" value="LRR_dom_sf"/>
</dbReference>
<sequence>MVELPAELWLYIAEFIPERQLRNLLDVNRVFYEIALNVRYTKIIIEGMNLSTVALLKRLRDPEVAKRVLHLSIVSHDTRSQLIDDVQTFRFTKFSRRKNLSADGATQLLIDILPGFINLCEFSVDFWGLPSGYKLIPFLNAAWSTLGQQIRTLSLEGNLNAFRIVVETSTPLESLESLTIQLTSSMYPLSDAGESIESILALRKFINGLSPRLKTFDFSSWAATDVSRLFVDLDHFPLLHRFRIRTAFNKAFPTDPSGLSRFVRGHANTLDDLQLWLHPAGSAVDPSLEQPLSEWLLATVDPIPEFPILNDLQFYPTHLRNGFEAFLITIRRSASSLINLVSRDHYLSSQETIQLVDALACSGPNRTLRSLRLNMLVFTGDVLDAMAQKLPGLVSLKLYIGDNQESFDDIMKNRSFTNWGLHDVGIWCSGSGIDDESMRLLARCIPSVRSFWGKGHMKTDEAP</sequence>